<reference evidence="2 3" key="1">
    <citation type="journal article" date="2018" name="Nat. Ecol. Evol.">
        <title>Shark genomes provide insights into elasmobranch evolution and the origin of vertebrates.</title>
        <authorList>
            <person name="Hara Y"/>
            <person name="Yamaguchi K"/>
            <person name="Onimaru K"/>
            <person name="Kadota M"/>
            <person name="Koyanagi M"/>
            <person name="Keeley SD"/>
            <person name="Tatsumi K"/>
            <person name="Tanaka K"/>
            <person name="Motone F"/>
            <person name="Kageyama Y"/>
            <person name="Nozu R"/>
            <person name="Adachi N"/>
            <person name="Nishimura O"/>
            <person name="Nakagawa R"/>
            <person name="Tanegashima C"/>
            <person name="Kiyatake I"/>
            <person name="Matsumoto R"/>
            <person name="Murakumo K"/>
            <person name="Nishida K"/>
            <person name="Terakita A"/>
            <person name="Kuratani S"/>
            <person name="Sato K"/>
            <person name="Hyodo S Kuraku.S."/>
        </authorList>
    </citation>
    <scope>NUCLEOTIDE SEQUENCE [LARGE SCALE GENOMIC DNA]</scope>
</reference>
<feature type="region of interest" description="Disordered" evidence="1">
    <location>
        <begin position="1"/>
        <end position="20"/>
    </location>
</feature>
<accession>A0A401SCT0</accession>
<sequence>MLEISHRPTKPLSRSSPQPQIITMLPSACPIWRNNQEDCGHGDWDLWAKNTRKKQKTALVTYQKSPVKVRTSQMIAGSG</sequence>
<evidence type="ECO:0000256" key="1">
    <source>
        <dbReference type="SAM" id="MobiDB-lite"/>
    </source>
</evidence>
<dbReference type="AlphaFoldDB" id="A0A401SCT0"/>
<dbReference type="EMBL" id="BEZZ01000193">
    <property type="protein sequence ID" value="GCC28153.1"/>
    <property type="molecule type" value="Genomic_DNA"/>
</dbReference>
<gene>
    <name evidence="2" type="ORF">chiPu_0006581</name>
</gene>
<protein>
    <submittedName>
        <fullName evidence="2">Uncharacterized protein</fullName>
    </submittedName>
</protein>
<evidence type="ECO:0000313" key="3">
    <source>
        <dbReference type="Proteomes" id="UP000287033"/>
    </source>
</evidence>
<organism evidence="2 3">
    <name type="scientific">Chiloscyllium punctatum</name>
    <name type="common">Brownbanded bambooshark</name>
    <name type="synonym">Hemiscyllium punctatum</name>
    <dbReference type="NCBI Taxonomy" id="137246"/>
    <lineage>
        <taxon>Eukaryota</taxon>
        <taxon>Metazoa</taxon>
        <taxon>Chordata</taxon>
        <taxon>Craniata</taxon>
        <taxon>Vertebrata</taxon>
        <taxon>Chondrichthyes</taxon>
        <taxon>Elasmobranchii</taxon>
        <taxon>Galeomorphii</taxon>
        <taxon>Galeoidea</taxon>
        <taxon>Orectolobiformes</taxon>
        <taxon>Hemiscylliidae</taxon>
        <taxon>Chiloscyllium</taxon>
    </lineage>
</organism>
<name>A0A401SCT0_CHIPU</name>
<dbReference type="Proteomes" id="UP000287033">
    <property type="component" value="Unassembled WGS sequence"/>
</dbReference>
<evidence type="ECO:0000313" key="2">
    <source>
        <dbReference type="EMBL" id="GCC28153.1"/>
    </source>
</evidence>
<keyword evidence="3" id="KW-1185">Reference proteome</keyword>
<comment type="caution">
    <text evidence="2">The sequence shown here is derived from an EMBL/GenBank/DDBJ whole genome shotgun (WGS) entry which is preliminary data.</text>
</comment>
<proteinExistence type="predicted"/>